<dbReference type="eggNOG" id="ENOG502TCFB">
    <property type="taxonomic scope" value="Eukaryota"/>
</dbReference>
<dbReference type="Proteomes" id="UP000001070">
    <property type="component" value="Unassembled WGS sequence"/>
</dbReference>
<dbReference type="InParanoid" id="B4JZ72"/>
<sequence length="100" mass="11862">MATYGKVKEWSRSLICRPKDNLTTEAGLRAQRHAMVPSIECESFPNSMSMLIGMEYGRTWLRDRDEFQKKHDSKAQVKFIKNDFEWWLKLRKTNRCTCSL</sequence>
<accession>B4JZ72</accession>
<proteinExistence type="predicted"/>
<name>B4JZ72_DROGR</name>
<dbReference type="OMA" id="HLIGWEY"/>
<protein>
    <submittedName>
        <fullName evidence="1">GH25193</fullName>
    </submittedName>
</protein>
<gene>
    <name evidence="1" type="primary">Dgri\GH25193</name>
    <name evidence="1" type="ORF">Dgri_GH25193</name>
</gene>
<dbReference type="AlphaFoldDB" id="B4JZ72"/>
<dbReference type="OrthoDB" id="7762929at2759"/>
<organism evidence="2">
    <name type="scientific">Drosophila grimshawi</name>
    <name type="common">Hawaiian fruit fly</name>
    <name type="synonym">Idiomyia grimshawi</name>
    <dbReference type="NCBI Taxonomy" id="7222"/>
    <lineage>
        <taxon>Eukaryota</taxon>
        <taxon>Metazoa</taxon>
        <taxon>Ecdysozoa</taxon>
        <taxon>Arthropoda</taxon>
        <taxon>Hexapoda</taxon>
        <taxon>Insecta</taxon>
        <taxon>Pterygota</taxon>
        <taxon>Neoptera</taxon>
        <taxon>Endopterygota</taxon>
        <taxon>Diptera</taxon>
        <taxon>Brachycera</taxon>
        <taxon>Muscomorpha</taxon>
        <taxon>Ephydroidea</taxon>
        <taxon>Drosophilidae</taxon>
        <taxon>Drosophila</taxon>
        <taxon>Hawaiian Drosophila</taxon>
    </lineage>
</organism>
<reference evidence="1 2" key="1">
    <citation type="journal article" date="2007" name="Nature">
        <title>Evolution of genes and genomes on the Drosophila phylogeny.</title>
        <authorList>
            <consortium name="Drosophila 12 Genomes Consortium"/>
            <person name="Clark A.G."/>
            <person name="Eisen M.B."/>
            <person name="Smith D.R."/>
            <person name="Bergman C.M."/>
            <person name="Oliver B."/>
            <person name="Markow T.A."/>
            <person name="Kaufman T.C."/>
            <person name="Kellis M."/>
            <person name="Gelbart W."/>
            <person name="Iyer V.N."/>
            <person name="Pollard D.A."/>
            <person name="Sackton T.B."/>
            <person name="Larracuente A.M."/>
            <person name="Singh N.D."/>
            <person name="Abad J.P."/>
            <person name="Abt D.N."/>
            <person name="Adryan B."/>
            <person name="Aguade M."/>
            <person name="Akashi H."/>
            <person name="Anderson W.W."/>
            <person name="Aquadro C.F."/>
            <person name="Ardell D.H."/>
            <person name="Arguello R."/>
            <person name="Artieri C.G."/>
            <person name="Barbash D.A."/>
            <person name="Barker D."/>
            <person name="Barsanti P."/>
            <person name="Batterham P."/>
            <person name="Batzoglou S."/>
            <person name="Begun D."/>
            <person name="Bhutkar A."/>
            <person name="Blanco E."/>
            <person name="Bosak S.A."/>
            <person name="Bradley R.K."/>
            <person name="Brand A.D."/>
            <person name="Brent M.R."/>
            <person name="Brooks A.N."/>
            <person name="Brown R.H."/>
            <person name="Butlin R.K."/>
            <person name="Caggese C."/>
            <person name="Calvi B.R."/>
            <person name="Bernardo de Carvalho A."/>
            <person name="Caspi A."/>
            <person name="Castrezana S."/>
            <person name="Celniker S.E."/>
            <person name="Chang J.L."/>
            <person name="Chapple C."/>
            <person name="Chatterji S."/>
            <person name="Chinwalla A."/>
            <person name="Civetta A."/>
            <person name="Clifton S.W."/>
            <person name="Comeron J.M."/>
            <person name="Costello J.C."/>
            <person name="Coyne J.A."/>
            <person name="Daub J."/>
            <person name="David R.G."/>
            <person name="Delcher A.L."/>
            <person name="Delehaunty K."/>
            <person name="Do C.B."/>
            <person name="Ebling H."/>
            <person name="Edwards K."/>
            <person name="Eickbush T."/>
            <person name="Evans J.D."/>
            <person name="Filipski A."/>
            <person name="Findeiss S."/>
            <person name="Freyhult E."/>
            <person name="Fulton L."/>
            <person name="Fulton R."/>
            <person name="Garcia A.C."/>
            <person name="Gardiner A."/>
            <person name="Garfield D.A."/>
            <person name="Garvin B.E."/>
            <person name="Gibson G."/>
            <person name="Gilbert D."/>
            <person name="Gnerre S."/>
            <person name="Godfrey J."/>
            <person name="Good R."/>
            <person name="Gotea V."/>
            <person name="Gravely B."/>
            <person name="Greenberg A.J."/>
            <person name="Griffiths-Jones S."/>
            <person name="Gross S."/>
            <person name="Guigo R."/>
            <person name="Gustafson E.A."/>
            <person name="Haerty W."/>
            <person name="Hahn M.W."/>
            <person name="Halligan D.L."/>
            <person name="Halpern A.L."/>
            <person name="Halter G.M."/>
            <person name="Han M.V."/>
            <person name="Heger A."/>
            <person name="Hillier L."/>
            <person name="Hinrichs A.S."/>
            <person name="Holmes I."/>
            <person name="Hoskins R.A."/>
            <person name="Hubisz M.J."/>
            <person name="Hultmark D."/>
            <person name="Huntley M.A."/>
            <person name="Jaffe D.B."/>
            <person name="Jagadeeshan S."/>
            <person name="Jeck W.R."/>
            <person name="Johnson J."/>
            <person name="Jones C.D."/>
            <person name="Jordan W.C."/>
            <person name="Karpen G.H."/>
            <person name="Kataoka E."/>
            <person name="Keightley P.D."/>
            <person name="Kheradpour P."/>
            <person name="Kirkness E.F."/>
            <person name="Koerich L.B."/>
            <person name="Kristiansen K."/>
            <person name="Kudrna D."/>
            <person name="Kulathinal R.J."/>
            <person name="Kumar S."/>
            <person name="Kwok R."/>
            <person name="Lander E."/>
            <person name="Langley C.H."/>
            <person name="Lapoint R."/>
            <person name="Lazzaro B.P."/>
            <person name="Lee S.J."/>
            <person name="Levesque L."/>
            <person name="Li R."/>
            <person name="Lin C.F."/>
            <person name="Lin M.F."/>
            <person name="Lindblad-Toh K."/>
            <person name="Llopart A."/>
            <person name="Long M."/>
            <person name="Low L."/>
            <person name="Lozovsky E."/>
            <person name="Lu J."/>
            <person name="Luo M."/>
            <person name="Machado C.A."/>
            <person name="Makalowski W."/>
            <person name="Marzo M."/>
            <person name="Matsuda M."/>
            <person name="Matzkin L."/>
            <person name="McAllister B."/>
            <person name="McBride C.S."/>
            <person name="McKernan B."/>
            <person name="McKernan K."/>
            <person name="Mendez-Lago M."/>
            <person name="Minx P."/>
            <person name="Mollenhauer M.U."/>
            <person name="Montooth K."/>
            <person name="Mount S.M."/>
            <person name="Mu X."/>
            <person name="Myers E."/>
            <person name="Negre B."/>
            <person name="Newfeld S."/>
            <person name="Nielsen R."/>
            <person name="Noor M.A."/>
            <person name="O'Grady P."/>
            <person name="Pachter L."/>
            <person name="Papaceit M."/>
            <person name="Parisi M.J."/>
            <person name="Parisi M."/>
            <person name="Parts L."/>
            <person name="Pedersen J.S."/>
            <person name="Pesole G."/>
            <person name="Phillippy A.M."/>
            <person name="Ponting C.P."/>
            <person name="Pop M."/>
            <person name="Porcelli D."/>
            <person name="Powell J.R."/>
            <person name="Prohaska S."/>
            <person name="Pruitt K."/>
            <person name="Puig M."/>
            <person name="Quesneville H."/>
            <person name="Ram K.R."/>
            <person name="Rand D."/>
            <person name="Rasmussen M.D."/>
            <person name="Reed L.K."/>
            <person name="Reenan R."/>
            <person name="Reily A."/>
            <person name="Remington K.A."/>
            <person name="Rieger T.T."/>
            <person name="Ritchie M.G."/>
            <person name="Robin C."/>
            <person name="Rogers Y.H."/>
            <person name="Rohde C."/>
            <person name="Rozas J."/>
            <person name="Rubenfield M.J."/>
            <person name="Ruiz A."/>
            <person name="Russo S."/>
            <person name="Salzberg S.L."/>
            <person name="Sanchez-Gracia A."/>
            <person name="Saranga D.J."/>
            <person name="Sato H."/>
            <person name="Schaeffer S.W."/>
            <person name="Schatz M.C."/>
            <person name="Schlenke T."/>
            <person name="Schwartz R."/>
            <person name="Segarra C."/>
            <person name="Singh R.S."/>
            <person name="Sirot L."/>
            <person name="Sirota M."/>
            <person name="Sisneros N.B."/>
            <person name="Smith C.D."/>
            <person name="Smith T.F."/>
            <person name="Spieth J."/>
            <person name="Stage D.E."/>
            <person name="Stark A."/>
            <person name="Stephan W."/>
            <person name="Strausberg R.L."/>
            <person name="Strempel S."/>
            <person name="Sturgill D."/>
            <person name="Sutton G."/>
            <person name="Sutton G.G."/>
            <person name="Tao W."/>
            <person name="Teichmann S."/>
            <person name="Tobari Y.N."/>
            <person name="Tomimura Y."/>
            <person name="Tsolas J.M."/>
            <person name="Valente V.L."/>
            <person name="Venter E."/>
            <person name="Venter J.C."/>
            <person name="Vicario S."/>
            <person name="Vieira F.G."/>
            <person name="Vilella A.J."/>
            <person name="Villasante A."/>
            <person name="Walenz B."/>
            <person name="Wang J."/>
            <person name="Wasserman M."/>
            <person name="Watts T."/>
            <person name="Wilson D."/>
            <person name="Wilson R.K."/>
            <person name="Wing R.A."/>
            <person name="Wolfner M.F."/>
            <person name="Wong A."/>
            <person name="Wong G.K."/>
            <person name="Wu C.I."/>
            <person name="Wu G."/>
            <person name="Yamamoto D."/>
            <person name="Yang H.P."/>
            <person name="Yang S.P."/>
            <person name="Yorke J.A."/>
            <person name="Yoshida K."/>
            <person name="Zdobnov E."/>
            <person name="Zhang P."/>
            <person name="Zhang Y."/>
            <person name="Zimin A.V."/>
            <person name="Baldwin J."/>
            <person name="Abdouelleil A."/>
            <person name="Abdulkadir J."/>
            <person name="Abebe A."/>
            <person name="Abera B."/>
            <person name="Abreu J."/>
            <person name="Acer S.C."/>
            <person name="Aftuck L."/>
            <person name="Alexander A."/>
            <person name="An P."/>
            <person name="Anderson E."/>
            <person name="Anderson S."/>
            <person name="Arachi H."/>
            <person name="Azer M."/>
            <person name="Bachantsang P."/>
            <person name="Barry A."/>
            <person name="Bayul T."/>
            <person name="Berlin A."/>
            <person name="Bessette D."/>
            <person name="Bloom T."/>
            <person name="Blye J."/>
            <person name="Boguslavskiy L."/>
            <person name="Bonnet C."/>
            <person name="Boukhgalter B."/>
            <person name="Bourzgui I."/>
            <person name="Brown A."/>
            <person name="Cahill P."/>
            <person name="Channer S."/>
            <person name="Cheshatsang Y."/>
            <person name="Chuda L."/>
            <person name="Citroen M."/>
            <person name="Collymore A."/>
            <person name="Cooke P."/>
            <person name="Costello M."/>
            <person name="D'Aco K."/>
            <person name="Daza R."/>
            <person name="De Haan G."/>
            <person name="DeGray S."/>
            <person name="DeMaso C."/>
            <person name="Dhargay N."/>
            <person name="Dooley K."/>
            <person name="Dooley E."/>
            <person name="Doricent M."/>
            <person name="Dorje P."/>
            <person name="Dorjee K."/>
            <person name="Dupes A."/>
            <person name="Elong R."/>
            <person name="Falk J."/>
            <person name="Farina A."/>
            <person name="Faro S."/>
            <person name="Ferguson D."/>
            <person name="Fisher S."/>
            <person name="Foley C.D."/>
            <person name="Franke A."/>
            <person name="Friedrich D."/>
            <person name="Gadbois L."/>
            <person name="Gearin G."/>
            <person name="Gearin C.R."/>
            <person name="Giannoukos G."/>
            <person name="Goode T."/>
            <person name="Graham J."/>
            <person name="Grandbois E."/>
            <person name="Grewal S."/>
            <person name="Gyaltsen K."/>
            <person name="Hafez N."/>
            <person name="Hagos B."/>
            <person name="Hall J."/>
            <person name="Henson C."/>
            <person name="Hollinger A."/>
            <person name="Honan T."/>
            <person name="Huard M.D."/>
            <person name="Hughes L."/>
            <person name="Hurhula B."/>
            <person name="Husby M.E."/>
            <person name="Kamat A."/>
            <person name="Kanga B."/>
            <person name="Kashin S."/>
            <person name="Khazanovich D."/>
            <person name="Kisner P."/>
            <person name="Lance K."/>
            <person name="Lara M."/>
            <person name="Lee W."/>
            <person name="Lennon N."/>
            <person name="Letendre F."/>
            <person name="LeVine R."/>
            <person name="Lipovsky A."/>
            <person name="Liu X."/>
            <person name="Liu J."/>
            <person name="Liu S."/>
            <person name="Lokyitsang T."/>
            <person name="Lokyitsang Y."/>
            <person name="Lubonja R."/>
            <person name="Lui A."/>
            <person name="MacDonald P."/>
            <person name="Magnisalis V."/>
            <person name="Maru K."/>
            <person name="Matthews C."/>
            <person name="McCusker W."/>
            <person name="McDonough S."/>
            <person name="Mehta T."/>
            <person name="Meldrim J."/>
            <person name="Meneus L."/>
            <person name="Mihai O."/>
            <person name="Mihalev A."/>
            <person name="Mihova T."/>
            <person name="Mittelman R."/>
            <person name="Mlenga V."/>
            <person name="Montmayeur A."/>
            <person name="Mulrain L."/>
            <person name="Navidi A."/>
            <person name="Naylor J."/>
            <person name="Negash T."/>
            <person name="Nguyen T."/>
            <person name="Nguyen N."/>
            <person name="Nicol R."/>
            <person name="Norbu C."/>
            <person name="Norbu N."/>
            <person name="Novod N."/>
            <person name="O'Neill B."/>
            <person name="Osman S."/>
            <person name="Markiewicz E."/>
            <person name="Oyono O.L."/>
            <person name="Patti C."/>
            <person name="Phunkhang P."/>
            <person name="Pierre F."/>
            <person name="Priest M."/>
            <person name="Raghuraman S."/>
            <person name="Rege F."/>
            <person name="Reyes R."/>
            <person name="Rise C."/>
            <person name="Rogov P."/>
            <person name="Ross K."/>
            <person name="Ryan E."/>
            <person name="Settipalli S."/>
            <person name="Shea T."/>
            <person name="Sherpa N."/>
            <person name="Shi L."/>
            <person name="Shih D."/>
            <person name="Sparrow T."/>
            <person name="Spaulding J."/>
            <person name="Stalker J."/>
            <person name="Stange-Thomann N."/>
            <person name="Stavropoulos S."/>
            <person name="Stone C."/>
            <person name="Strader C."/>
            <person name="Tesfaye S."/>
            <person name="Thomson T."/>
            <person name="Thoulutsang Y."/>
            <person name="Thoulutsang D."/>
            <person name="Topham K."/>
            <person name="Topping I."/>
            <person name="Tsamla T."/>
            <person name="Vassiliev H."/>
            <person name="Vo A."/>
            <person name="Wangchuk T."/>
            <person name="Wangdi T."/>
            <person name="Weiand M."/>
            <person name="Wilkinson J."/>
            <person name="Wilson A."/>
            <person name="Yadav S."/>
            <person name="Young G."/>
            <person name="Yu Q."/>
            <person name="Zembek L."/>
            <person name="Zhong D."/>
            <person name="Zimmer A."/>
            <person name="Zwirko Z."/>
            <person name="Jaffe D.B."/>
            <person name="Alvarez P."/>
            <person name="Brockman W."/>
            <person name="Butler J."/>
            <person name="Chin C."/>
            <person name="Gnerre S."/>
            <person name="Grabherr M."/>
            <person name="Kleber M."/>
            <person name="Mauceli E."/>
            <person name="MacCallum I."/>
        </authorList>
    </citation>
    <scope>NUCLEOTIDE SEQUENCE [LARGE SCALE GENOMIC DNA]</scope>
    <source>
        <strain evidence="2">Tucson 15287-2541.00</strain>
    </source>
</reference>
<keyword evidence="2" id="KW-1185">Reference proteome</keyword>
<evidence type="ECO:0000313" key="1">
    <source>
        <dbReference type="EMBL" id="EDV94181.1"/>
    </source>
</evidence>
<evidence type="ECO:0000313" key="2">
    <source>
        <dbReference type="Proteomes" id="UP000001070"/>
    </source>
</evidence>
<dbReference type="PhylomeDB" id="B4JZ72"/>
<dbReference type="EMBL" id="CH916379">
    <property type="protein sequence ID" value="EDV94181.1"/>
    <property type="molecule type" value="Genomic_DNA"/>
</dbReference>
<dbReference type="HOGENOM" id="CLU_183233_0_0_1"/>